<feature type="compositionally biased region" description="Polar residues" evidence="2">
    <location>
        <begin position="84"/>
        <end position="96"/>
    </location>
</feature>
<evidence type="ECO:0000256" key="2">
    <source>
        <dbReference type="SAM" id="MobiDB-lite"/>
    </source>
</evidence>
<comment type="subcellular location">
    <subcellularLocation>
        <location evidence="1">Nucleus</location>
    </subcellularLocation>
</comment>
<evidence type="ECO:0000259" key="3">
    <source>
        <dbReference type="PROSITE" id="PS51031"/>
    </source>
</evidence>
<evidence type="ECO:0000256" key="1">
    <source>
        <dbReference type="PROSITE-ProRule" id="PRU00371"/>
    </source>
</evidence>
<accession>A0ABQ9HNS8</accession>
<feature type="region of interest" description="Disordered" evidence="2">
    <location>
        <begin position="74"/>
        <end position="96"/>
    </location>
</feature>
<keyword evidence="1" id="KW-0539">Nucleus</keyword>
<dbReference type="Proteomes" id="UP001159363">
    <property type="component" value="Chromosome X"/>
</dbReference>
<sequence length="235" mass="26166">MRTVFRRYRSTKPSSGSAASIRKDYYFNYVLQFLVPIMKDKKQVGNLPSPPHDAENRGSTDVADTEKFDVDDESVCADEPAESHPQTSGCASQPTVDQLRHKRISMKRKTVSDELDSCMKDYFHSKIHKDGSESSRADEQFLLSLQGDISEMTARQKRQFKKGVYELVDKIMDGHDDSALISSGALASPDSASNILCQGPSAEHSPSLFICNIPDGYQSVFTQHAVCTDVILHLK</sequence>
<evidence type="ECO:0000313" key="5">
    <source>
        <dbReference type="Proteomes" id="UP001159363"/>
    </source>
</evidence>
<dbReference type="PROSITE" id="PS51031">
    <property type="entry name" value="BESS"/>
    <property type="match status" value="1"/>
</dbReference>
<organism evidence="4 5">
    <name type="scientific">Dryococelus australis</name>
    <dbReference type="NCBI Taxonomy" id="614101"/>
    <lineage>
        <taxon>Eukaryota</taxon>
        <taxon>Metazoa</taxon>
        <taxon>Ecdysozoa</taxon>
        <taxon>Arthropoda</taxon>
        <taxon>Hexapoda</taxon>
        <taxon>Insecta</taxon>
        <taxon>Pterygota</taxon>
        <taxon>Neoptera</taxon>
        <taxon>Polyneoptera</taxon>
        <taxon>Phasmatodea</taxon>
        <taxon>Verophasmatodea</taxon>
        <taxon>Anareolatae</taxon>
        <taxon>Phasmatidae</taxon>
        <taxon>Eurycanthinae</taxon>
        <taxon>Dryococelus</taxon>
    </lineage>
</organism>
<protein>
    <recommendedName>
        <fullName evidence="3">BESS domain-containing protein</fullName>
    </recommendedName>
</protein>
<dbReference type="EMBL" id="JARBHB010000004">
    <property type="protein sequence ID" value="KAJ8885756.1"/>
    <property type="molecule type" value="Genomic_DNA"/>
</dbReference>
<dbReference type="InterPro" id="IPR004210">
    <property type="entry name" value="BESS_motif"/>
</dbReference>
<gene>
    <name evidence="4" type="ORF">PR048_011956</name>
</gene>
<dbReference type="Pfam" id="PF02944">
    <property type="entry name" value="BESS"/>
    <property type="match status" value="1"/>
</dbReference>
<name>A0ABQ9HNS8_9NEOP</name>
<keyword evidence="5" id="KW-1185">Reference proteome</keyword>
<proteinExistence type="predicted"/>
<feature type="domain" description="BESS" evidence="3">
    <location>
        <begin position="135"/>
        <end position="174"/>
    </location>
</feature>
<reference evidence="4 5" key="1">
    <citation type="submission" date="2023-02" db="EMBL/GenBank/DDBJ databases">
        <title>LHISI_Scaffold_Assembly.</title>
        <authorList>
            <person name="Stuart O.P."/>
            <person name="Cleave R."/>
            <person name="Magrath M.J.L."/>
            <person name="Mikheyev A.S."/>
        </authorList>
    </citation>
    <scope>NUCLEOTIDE SEQUENCE [LARGE SCALE GENOMIC DNA]</scope>
    <source>
        <strain evidence="4">Daus_M_001</strain>
        <tissue evidence="4">Leg muscle</tissue>
    </source>
</reference>
<comment type="caution">
    <text evidence="4">The sequence shown here is derived from an EMBL/GenBank/DDBJ whole genome shotgun (WGS) entry which is preliminary data.</text>
</comment>
<evidence type="ECO:0000313" key="4">
    <source>
        <dbReference type="EMBL" id="KAJ8885756.1"/>
    </source>
</evidence>